<proteinExistence type="inferred from homology"/>
<sequence>MDGPSYLTGQFLIAMPALADPNFARTVTYVCEHNADGAMGIVVNRPLELTLGELLDHLEIPCTDAALRARPVFYGGPVQRERGFVLHRPAGEWEASLRIGDDLGLTTSRDILAALAEGRGPEQALVALGYAGWAAGQLEQEMAANAWLSAPGDRGILFDLAPERRWEAAAALVGVDLNNLSGEVGHA</sequence>
<dbReference type="NCBIfam" id="NF001266">
    <property type="entry name" value="PRK00228.1-1"/>
    <property type="match status" value="1"/>
</dbReference>
<accession>A0A3N1YAV3</accession>
<reference evidence="3 4" key="1">
    <citation type="submission" date="2018-11" db="EMBL/GenBank/DDBJ databases">
        <title>Genomic Encyclopedia of Type Strains, Phase IV (KMG-IV): sequencing the most valuable type-strain genomes for metagenomic binning, comparative biology and taxonomic classification.</title>
        <authorList>
            <person name="Goeker M."/>
        </authorList>
    </citation>
    <scope>NUCLEOTIDE SEQUENCE [LARGE SCALE GENOMIC DNA]</scope>
    <source>
        <strain evidence="3 4">DSM 100275</strain>
    </source>
</reference>
<dbReference type="RefSeq" id="WP_123399763.1">
    <property type="nucleotide sequence ID" value="NZ_RJVI01000001.1"/>
</dbReference>
<evidence type="ECO:0000256" key="2">
    <source>
        <dbReference type="HAMAP-Rule" id="MF_00758"/>
    </source>
</evidence>
<comment type="caution">
    <text evidence="3">The sequence shown here is derived from an EMBL/GenBank/DDBJ whole genome shotgun (WGS) entry which is preliminary data.</text>
</comment>
<dbReference type="Pfam" id="PF02622">
    <property type="entry name" value="DUF179"/>
    <property type="match status" value="1"/>
</dbReference>
<evidence type="ECO:0000313" key="3">
    <source>
        <dbReference type="EMBL" id="ROR34517.1"/>
    </source>
</evidence>
<dbReference type="PANTHER" id="PTHR30327:SF1">
    <property type="entry name" value="UPF0301 PROTEIN YQGE"/>
    <property type="match status" value="1"/>
</dbReference>
<evidence type="ECO:0000313" key="4">
    <source>
        <dbReference type="Proteomes" id="UP000276634"/>
    </source>
</evidence>
<dbReference type="Proteomes" id="UP000276634">
    <property type="component" value="Unassembled WGS sequence"/>
</dbReference>
<evidence type="ECO:0000256" key="1">
    <source>
        <dbReference type="ARBA" id="ARBA00009600"/>
    </source>
</evidence>
<dbReference type="EMBL" id="RJVI01000001">
    <property type="protein sequence ID" value="ROR34517.1"/>
    <property type="molecule type" value="Genomic_DNA"/>
</dbReference>
<organism evidence="3 4">
    <name type="scientific">Inmirania thermothiophila</name>
    <dbReference type="NCBI Taxonomy" id="1750597"/>
    <lineage>
        <taxon>Bacteria</taxon>
        <taxon>Pseudomonadati</taxon>
        <taxon>Pseudomonadota</taxon>
        <taxon>Gammaproteobacteria</taxon>
        <taxon>Chromatiales</taxon>
        <taxon>Ectothiorhodospiraceae</taxon>
        <taxon>Inmirania</taxon>
    </lineage>
</organism>
<comment type="similarity">
    <text evidence="1 2">Belongs to the UPF0301 (AlgH) family.</text>
</comment>
<dbReference type="HAMAP" id="MF_00758">
    <property type="entry name" value="UPF0301"/>
    <property type="match status" value="1"/>
</dbReference>
<dbReference type="InterPro" id="IPR003774">
    <property type="entry name" value="AlgH-like"/>
</dbReference>
<name>A0A3N1YAV3_9GAMM</name>
<dbReference type="PANTHER" id="PTHR30327">
    <property type="entry name" value="UNCHARACTERIZED PROTEIN YQGE"/>
    <property type="match status" value="1"/>
</dbReference>
<gene>
    <name evidence="3" type="ORF">EDC57_0415</name>
</gene>
<protein>
    <recommendedName>
        <fullName evidence="2">UPF0301 protein EDC57_0415</fullName>
    </recommendedName>
</protein>
<dbReference type="GO" id="GO:0005829">
    <property type="term" value="C:cytosol"/>
    <property type="evidence" value="ECO:0007669"/>
    <property type="project" value="TreeGrafter"/>
</dbReference>
<dbReference type="SUPFAM" id="SSF143456">
    <property type="entry name" value="VC0467-like"/>
    <property type="match status" value="1"/>
</dbReference>
<dbReference type="AlphaFoldDB" id="A0A3N1YAV3"/>
<keyword evidence="4" id="KW-1185">Reference proteome</keyword>
<dbReference type="Gene3D" id="3.40.1740.10">
    <property type="entry name" value="VC0467-like"/>
    <property type="match status" value="1"/>
</dbReference>
<dbReference type="OrthoDB" id="9807486at2"/>